<dbReference type="Pfam" id="PF01494">
    <property type="entry name" value="FAD_binding_3"/>
    <property type="match status" value="1"/>
</dbReference>
<dbReference type="InterPro" id="IPR002938">
    <property type="entry name" value="FAD-bd"/>
</dbReference>
<evidence type="ECO:0000256" key="2">
    <source>
        <dbReference type="ARBA" id="ARBA00023027"/>
    </source>
</evidence>
<dbReference type="InterPro" id="IPR036188">
    <property type="entry name" value="FAD/NAD-bd_sf"/>
</dbReference>
<dbReference type="GO" id="GO:0016491">
    <property type="term" value="F:oxidoreductase activity"/>
    <property type="evidence" value="ECO:0007669"/>
    <property type="project" value="UniProtKB-KW"/>
</dbReference>
<feature type="domain" description="FAD-binding" evidence="3">
    <location>
        <begin position="13"/>
        <end position="331"/>
    </location>
</feature>
<organism evidence="4 5">
    <name type="scientific">Streptacidiphilus jiangxiensis</name>
    <dbReference type="NCBI Taxonomy" id="235985"/>
    <lineage>
        <taxon>Bacteria</taxon>
        <taxon>Bacillati</taxon>
        <taxon>Actinomycetota</taxon>
        <taxon>Actinomycetes</taxon>
        <taxon>Kitasatosporales</taxon>
        <taxon>Streptomycetaceae</taxon>
        <taxon>Streptacidiphilus</taxon>
    </lineage>
</organism>
<accession>A0A1H7KJB6</accession>
<dbReference type="InterPro" id="IPR050631">
    <property type="entry name" value="PheA/TfdB_FAD_monoxygenase"/>
</dbReference>
<reference evidence="5" key="1">
    <citation type="submission" date="2016-10" db="EMBL/GenBank/DDBJ databases">
        <authorList>
            <person name="Varghese N."/>
        </authorList>
    </citation>
    <scope>NUCLEOTIDE SEQUENCE [LARGE SCALE GENOMIC DNA]</scope>
    <source>
        <strain evidence="5">DSM 45096 / BCRC 16803 / CGMCC 4.1857 / CIP 109030 / JCM 12277 / KCTC 19219 / NBRC 100920 / 33214</strain>
    </source>
</reference>
<dbReference type="eggNOG" id="COG0654">
    <property type="taxonomic scope" value="Bacteria"/>
</dbReference>
<keyword evidence="1" id="KW-0560">Oxidoreductase</keyword>
<evidence type="ECO:0000256" key="1">
    <source>
        <dbReference type="ARBA" id="ARBA00023002"/>
    </source>
</evidence>
<dbReference type="PANTHER" id="PTHR43476:SF4">
    <property type="entry name" value="BLR0106 PROTEIN"/>
    <property type="match status" value="1"/>
</dbReference>
<gene>
    <name evidence="4" type="ORF">SAMN05414137_10481</name>
</gene>
<evidence type="ECO:0000259" key="3">
    <source>
        <dbReference type="Pfam" id="PF01494"/>
    </source>
</evidence>
<dbReference type="PANTHER" id="PTHR43476">
    <property type="entry name" value="3-(3-HYDROXY-PHENYL)PROPIONATE/3-HYDROXYCINNAMIC ACID HYDROXYLASE"/>
    <property type="match status" value="1"/>
</dbReference>
<proteinExistence type="predicted"/>
<dbReference type="SUPFAM" id="SSF51905">
    <property type="entry name" value="FAD/NAD(P)-binding domain"/>
    <property type="match status" value="1"/>
</dbReference>
<keyword evidence="5" id="KW-1185">Reference proteome</keyword>
<name>A0A1H7KJB6_STRJI</name>
<evidence type="ECO:0000313" key="5">
    <source>
        <dbReference type="Proteomes" id="UP000183015"/>
    </source>
</evidence>
<dbReference type="EMBL" id="FOAZ01000004">
    <property type="protein sequence ID" value="SEK86993.1"/>
    <property type="molecule type" value="Genomic_DNA"/>
</dbReference>
<dbReference type="GO" id="GO:0071949">
    <property type="term" value="F:FAD binding"/>
    <property type="evidence" value="ECO:0007669"/>
    <property type="project" value="InterPro"/>
</dbReference>
<protein>
    <submittedName>
        <fullName evidence="4">2-polyprenyl-6-methoxyphenol hydroxylase</fullName>
    </submittedName>
</protein>
<sequence>MRDLPPANGTCWDVIVCGAGVAGLSAARALELLGLRVLLLEKQRVPVAIAKGEVLQPSSLEVLREWGVLPLLRRRGAVPLHGLAVREPDGRALMHFDYQAVPGRDRGLLSLDYPAILDAFRESLGPGVDTRAGVLVDAPVMDGDRVVGVHCRAQGRPELFHAPLVIAADGRSSRLRRATAVTAEPSGYPHRLLSFELHAAGPEGQEVTSYLSPQGLRLLYPLPDGRLRLYAQVRPEELRGAGRAELERWCADAVAGTPALAPLAAPLRAALGTRQLLTLWRFTATALTAPGLALIGEAAHCVHPMAAQGMNTAIADSATLARSLAACRRVTGAADGVPLAASQVDRALALYAAERRDWVRHMDRMSHDATRLVTQVSWPARALGRRVLRRIDANPRLRHRATVNMAGLVMEPFTVLDRLHQLGLPDPRSRRVPTS</sequence>
<keyword evidence="2" id="KW-0520">NAD</keyword>
<dbReference type="STRING" id="235985.SAMN05414137_10481"/>
<dbReference type="AlphaFoldDB" id="A0A1H7KJB6"/>
<dbReference type="OrthoDB" id="9769565at2"/>
<evidence type="ECO:0000313" key="4">
    <source>
        <dbReference type="EMBL" id="SEK86993.1"/>
    </source>
</evidence>
<dbReference type="Proteomes" id="UP000183015">
    <property type="component" value="Unassembled WGS sequence"/>
</dbReference>
<dbReference type="PRINTS" id="PR00420">
    <property type="entry name" value="RNGMNOXGNASE"/>
</dbReference>
<dbReference type="RefSeq" id="WP_042441844.1">
    <property type="nucleotide sequence ID" value="NZ_BBPN01000001.1"/>
</dbReference>
<dbReference type="Gene3D" id="3.50.50.60">
    <property type="entry name" value="FAD/NAD(P)-binding domain"/>
    <property type="match status" value="2"/>
</dbReference>